<evidence type="ECO:0000259" key="1">
    <source>
        <dbReference type="SMART" id="SM00256"/>
    </source>
</evidence>
<dbReference type="InterPro" id="IPR055357">
    <property type="entry name" value="LRR_At1g61320_AtMIF1"/>
</dbReference>
<dbReference type="CDD" id="cd22160">
    <property type="entry name" value="F-box_AtFBL13-like"/>
    <property type="match status" value="1"/>
</dbReference>
<feature type="domain" description="FBD" evidence="2">
    <location>
        <begin position="316"/>
        <end position="390"/>
    </location>
</feature>
<dbReference type="OMA" id="IVCESHY"/>
<keyword evidence="5" id="KW-1185">Reference proteome</keyword>
<dbReference type="SUPFAM" id="SSF52047">
    <property type="entry name" value="RNI-like"/>
    <property type="match status" value="1"/>
</dbReference>
<dbReference type="SMART" id="SM00256">
    <property type="entry name" value="FBOX"/>
    <property type="match status" value="1"/>
</dbReference>
<evidence type="ECO:0000313" key="5">
    <source>
        <dbReference type="Proteomes" id="UP000215914"/>
    </source>
</evidence>
<dbReference type="AlphaFoldDB" id="A0A251S3C0"/>
<dbReference type="Pfam" id="PF23622">
    <property type="entry name" value="LRR_At1g61320_AtMIF1"/>
    <property type="match status" value="1"/>
</dbReference>
<dbReference type="EMBL" id="CM007905">
    <property type="protein sequence ID" value="OTF93029.1"/>
    <property type="molecule type" value="Genomic_DNA"/>
</dbReference>
<dbReference type="PANTHER" id="PTHR31639">
    <property type="entry name" value="F-BOX PROTEIN-LIKE"/>
    <property type="match status" value="1"/>
</dbReference>
<evidence type="ECO:0000259" key="2">
    <source>
        <dbReference type="SMART" id="SM00579"/>
    </source>
</evidence>
<dbReference type="Gene3D" id="1.20.1280.50">
    <property type="match status" value="1"/>
</dbReference>
<dbReference type="InterPro" id="IPR006566">
    <property type="entry name" value="FBD"/>
</dbReference>
<proteinExistence type="predicted"/>
<evidence type="ECO:0000313" key="4">
    <source>
        <dbReference type="EMBL" id="OTF93029.1"/>
    </source>
</evidence>
<dbReference type="EMBL" id="MNCJ02000331">
    <property type="protein sequence ID" value="KAF5762135.1"/>
    <property type="molecule type" value="Genomic_DNA"/>
</dbReference>
<evidence type="ECO:0000313" key="3">
    <source>
        <dbReference type="EMBL" id="KAF5762135.1"/>
    </source>
</evidence>
<dbReference type="SMART" id="SM00579">
    <property type="entry name" value="FBD"/>
    <property type="match status" value="1"/>
</dbReference>
<dbReference type="InterPro" id="IPR036047">
    <property type="entry name" value="F-box-like_dom_sf"/>
</dbReference>
<gene>
    <name evidence="4" type="ORF">HannXRQ_Chr16g0528411</name>
    <name evidence="3" type="ORF">HanXRQr2_Chr16g0773261</name>
</gene>
<dbReference type="InParanoid" id="A0A251S3C0"/>
<dbReference type="OrthoDB" id="1274461at2759"/>
<dbReference type="PANTHER" id="PTHR31639:SF315">
    <property type="entry name" value="LEUCINE-RICH REPEAT DOMAIN SUPERFAMILY, F-BOX-LIKE DOMAIN SUPERFAMILY"/>
    <property type="match status" value="1"/>
</dbReference>
<dbReference type="Gramene" id="mRNA:HanXRQr2_Chr16g0773261">
    <property type="protein sequence ID" value="mRNA:HanXRQr2_Chr16g0773261"/>
    <property type="gene ID" value="HanXRQr2_Chr16g0773261"/>
</dbReference>
<reference evidence="4" key="2">
    <citation type="submission" date="2017-02" db="EMBL/GenBank/DDBJ databases">
        <title>Sunflower complete genome.</title>
        <authorList>
            <person name="Langlade N."/>
            <person name="Munos S."/>
        </authorList>
    </citation>
    <scope>NUCLEOTIDE SEQUENCE [LARGE SCALE GENOMIC DNA]</scope>
    <source>
        <tissue evidence="4">Leaves</tissue>
    </source>
</reference>
<sequence length="392" mass="44780">MENQNPTTTQTLNSDIISSLPLNIIEYILTRMPLRDALRTSVLSKTWRYTWRGMPKLVFTDDMVTMSSNHLCRELKKYKLVNAIFHVLMLHNGPETLVFDCSVGKLHLESDIALIISYLARRTKVKKLFFGSDDRSYKLPVSFFSLQGLECVHLYDCILEPPLTFNGFSSLTIFRIWDVDVSAQKLQQFLSKCPQLVNLRLAGCQKGIDFVAGENKFTFGDLLQCVPLIQTLNISKYYMKYLCAGGMPHKLPTSLAHLKDLFLDVCLVEQNEISSALCIIRSSPVLQKIKFLMSDNEKLPVQQTPSNFLDPEDYPDLKLDYLVTLEIANFSNLPLEMKFVKLIMAKSPLLKNVKIKLNDNVSVDEEMKMLKDMLRLPILRASPCAELIIDRP</sequence>
<protein>
    <submittedName>
        <fullName evidence="3">F-box domain, FBD domain, leucine-rich repeat domain superfamily</fullName>
    </submittedName>
    <submittedName>
        <fullName evidence="4">Putative F-box domain, FBD domain, Leucine-rich repeat domain, L domain-like protein</fullName>
    </submittedName>
</protein>
<dbReference type="InterPro" id="IPR001810">
    <property type="entry name" value="F-box_dom"/>
</dbReference>
<feature type="domain" description="F-box" evidence="1">
    <location>
        <begin position="20"/>
        <end position="60"/>
    </location>
</feature>
<dbReference type="InterPro" id="IPR032675">
    <property type="entry name" value="LRR_dom_sf"/>
</dbReference>
<dbReference type="SUPFAM" id="SSF81383">
    <property type="entry name" value="F-box domain"/>
    <property type="match status" value="1"/>
</dbReference>
<organism evidence="4 5">
    <name type="scientific">Helianthus annuus</name>
    <name type="common">Common sunflower</name>
    <dbReference type="NCBI Taxonomy" id="4232"/>
    <lineage>
        <taxon>Eukaryota</taxon>
        <taxon>Viridiplantae</taxon>
        <taxon>Streptophyta</taxon>
        <taxon>Embryophyta</taxon>
        <taxon>Tracheophyta</taxon>
        <taxon>Spermatophyta</taxon>
        <taxon>Magnoliopsida</taxon>
        <taxon>eudicotyledons</taxon>
        <taxon>Gunneridae</taxon>
        <taxon>Pentapetalae</taxon>
        <taxon>asterids</taxon>
        <taxon>campanulids</taxon>
        <taxon>Asterales</taxon>
        <taxon>Asteraceae</taxon>
        <taxon>Asteroideae</taxon>
        <taxon>Heliantheae alliance</taxon>
        <taxon>Heliantheae</taxon>
        <taxon>Helianthus</taxon>
    </lineage>
</organism>
<name>A0A251S3C0_HELAN</name>
<dbReference type="Pfam" id="PF00646">
    <property type="entry name" value="F-box"/>
    <property type="match status" value="1"/>
</dbReference>
<dbReference type="Gene3D" id="3.80.10.10">
    <property type="entry name" value="Ribonuclease Inhibitor"/>
    <property type="match status" value="1"/>
</dbReference>
<dbReference type="Proteomes" id="UP000215914">
    <property type="component" value="Chromosome 16"/>
</dbReference>
<accession>A0A251S3C0</accession>
<reference evidence="3" key="3">
    <citation type="submission" date="2020-06" db="EMBL/GenBank/DDBJ databases">
        <title>Helianthus annuus Genome sequencing and assembly Release 2.</title>
        <authorList>
            <person name="Gouzy J."/>
            <person name="Langlade N."/>
            <person name="Munos S."/>
        </authorList>
    </citation>
    <scope>NUCLEOTIDE SEQUENCE</scope>
    <source>
        <tissue evidence="3">Leaves</tissue>
    </source>
</reference>
<reference evidence="3 5" key="1">
    <citation type="journal article" date="2017" name="Nature">
        <title>The sunflower genome provides insights into oil metabolism, flowering and Asterid evolution.</title>
        <authorList>
            <person name="Badouin H."/>
            <person name="Gouzy J."/>
            <person name="Grassa C.J."/>
            <person name="Murat F."/>
            <person name="Staton S.E."/>
            <person name="Cottret L."/>
            <person name="Lelandais-Briere C."/>
            <person name="Owens G.L."/>
            <person name="Carrere S."/>
            <person name="Mayjonade B."/>
            <person name="Legrand L."/>
            <person name="Gill N."/>
            <person name="Kane N.C."/>
            <person name="Bowers J.E."/>
            <person name="Hubner S."/>
            <person name="Bellec A."/>
            <person name="Berard A."/>
            <person name="Berges H."/>
            <person name="Blanchet N."/>
            <person name="Boniface M.C."/>
            <person name="Brunel D."/>
            <person name="Catrice O."/>
            <person name="Chaidir N."/>
            <person name="Claudel C."/>
            <person name="Donnadieu C."/>
            <person name="Faraut T."/>
            <person name="Fievet G."/>
            <person name="Helmstetter N."/>
            <person name="King M."/>
            <person name="Knapp S.J."/>
            <person name="Lai Z."/>
            <person name="Le Paslier M.C."/>
            <person name="Lippi Y."/>
            <person name="Lorenzon L."/>
            <person name="Mandel J.R."/>
            <person name="Marage G."/>
            <person name="Marchand G."/>
            <person name="Marquand E."/>
            <person name="Bret-Mestries E."/>
            <person name="Morien E."/>
            <person name="Nambeesan S."/>
            <person name="Nguyen T."/>
            <person name="Pegot-Espagnet P."/>
            <person name="Pouilly N."/>
            <person name="Raftis F."/>
            <person name="Sallet E."/>
            <person name="Schiex T."/>
            <person name="Thomas J."/>
            <person name="Vandecasteele C."/>
            <person name="Vares D."/>
            <person name="Vear F."/>
            <person name="Vautrin S."/>
            <person name="Crespi M."/>
            <person name="Mangin B."/>
            <person name="Burke J.M."/>
            <person name="Salse J."/>
            <person name="Munos S."/>
            <person name="Vincourt P."/>
            <person name="Rieseberg L.H."/>
            <person name="Langlade N.B."/>
        </authorList>
    </citation>
    <scope>NUCLEOTIDE SEQUENCE [LARGE SCALE GENOMIC DNA]</scope>
    <source>
        <strain evidence="5">cv. SF193</strain>
        <tissue evidence="3">Leaves</tissue>
    </source>
</reference>
<dbReference type="InterPro" id="IPR053781">
    <property type="entry name" value="F-box_AtFBL13-like"/>
</dbReference>